<accession>A0A1H0B015</accession>
<evidence type="ECO:0000313" key="1">
    <source>
        <dbReference type="EMBL" id="SDN39000.1"/>
    </source>
</evidence>
<proteinExistence type="predicted"/>
<keyword evidence="2" id="KW-1185">Reference proteome</keyword>
<protein>
    <recommendedName>
        <fullName evidence="3">Peptidase MA superfamily protein</fullName>
    </recommendedName>
</protein>
<dbReference type="EMBL" id="FNIA01000032">
    <property type="protein sequence ID" value="SDN39000.1"/>
    <property type="molecule type" value="Genomic_DNA"/>
</dbReference>
<reference evidence="1 2" key="1">
    <citation type="submission" date="2016-10" db="EMBL/GenBank/DDBJ databases">
        <authorList>
            <person name="de Groot N.N."/>
        </authorList>
    </citation>
    <scope>NUCLEOTIDE SEQUENCE [LARGE SCALE GENOMIC DNA]</scope>
    <source>
        <strain evidence="2">EB21,IBRC-M 10013,KCTC 4048</strain>
    </source>
</reference>
<dbReference type="AlphaFoldDB" id="A0A1H0B015"/>
<dbReference type="Proteomes" id="UP000199370">
    <property type="component" value="Unassembled WGS sequence"/>
</dbReference>
<sequence>MAPNGSIGSDFMYIGNYSTETRTVGCQQLRLLVPDPLSSNLSVSKTRIVDTLAESSRRLNSSPARDVVRMYAIEGNLSTDSDRQLEGFATENGNFLATASYPFYQPDNIWIHEYIHTRQRFAPIAGAQWTTEGTATYLAARLSLEQGLTSPREYDAFLARTTLLSNSTSLNQVDDRSRYAYLWGAAALSTMEYELSASNTSVGDAVEFMNSQRTVSQTELDRWTDERTRDNYSLDSVVFAQQQPTPRYLLGPSWLSPQDRHLIPYLQKPLVRLASLAFSLLFLHSLVISYTPYSITGSISSLKD</sequence>
<organism evidence="1 2">
    <name type="scientific">Haloarchaeobius iranensis</name>
    <dbReference type="NCBI Taxonomy" id="996166"/>
    <lineage>
        <taxon>Archaea</taxon>
        <taxon>Methanobacteriati</taxon>
        <taxon>Methanobacteriota</taxon>
        <taxon>Stenosarchaea group</taxon>
        <taxon>Halobacteria</taxon>
        <taxon>Halobacteriales</taxon>
        <taxon>Halorubellaceae</taxon>
        <taxon>Haloarchaeobius</taxon>
    </lineage>
</organism>
<evidence type="ECO:0000313" key="2">
    <source>
        <dbReference type="Proteomes" id="UP000199370"/>
    </source>
</evidence>
<name>A0A1H0B015_9EURY</name>
<gene>
    <name evidence="1" type="ORF">SAMN05192554_1322</name>
</gene>
<evidence type="ECO:0008006" key="3">
    <source>
        <dbReference type="Google" id="ProtNLM"/>
    </source>
</evidence>